<dbReference type="InterPro" id="IPR029039">
    <property type="entry name" value="Flavoprotein-like_sf"/>
</dbReference>
<dbReference type="OMA" id="ECYIMIM"/>
<dbReference type="InterPro" id="IPR017938">
    <property type="entry name" value="Riboflavin_synthase-like_b-brl"/>
</dbReference>
<proteinExistence type="predicted"/>
<dbReference type="SUPFAM" id="SSF52218">
    <property type="entry name" value="Flavoproteins"/>
    <property type="match status" value="1"/>
</dbReference>
<dbReference type="SUPFAM" id="SSF63380">
    <property type="entry name" value="Riboflavin synthase domain-like"/>
    <property type="match status" value="1"/>
</dbReference>
<evidence type="ECO:0000256" key="1">
    <source>
        <dbReference type="ARBA" id="ARBA00001917"/>
    </source>
</evidence>
<dbReference type="PANTHER" id="PTHR19384:SF113">
    <property type="entry name" value="FAD-BINDING FR-TYPE DOMAIN-CONTAINING PROTEIN"/>
    <property type="match status" value="1"/>
</dbReference>
<dbReference type="GO" id="GO:0010181">
    <property type="term" value="F:FMN binding"/>
    <property type="evidence" value="ECO:0007669"/>
    <property type="project" value="TreeGrafter"/>
</dbReference>
<evidence type="ECO:0000256" key="4">
    <source>
        <dbReference type="ARBA" id="ARBA00022827"/>
    </source>
</evidence>
<keyword evidence="4" id="KW-0274">FAD</keyword>
<dbReference type="Pfam" id="PF00667">
    <property type="entry name" value="FAD_binding_1"/>
    <property type="match status" value="2"/>
</dbReference>
<dbReference type="Gene3D" id="3.40.50.80">
    <property type="entry name" value="Nucleotide-binding domain of ferredoxin-NADP reductase (FNR) module"/>
    <property type="match status" value="1"/>
</dbReference>
<dbReference type="eggNOG" id="KOG1159">
    <property type="taxonomic scope" value="Eukaryota"/>
</dbReference>
<dbReference type="PANTHER" id="PTHR19384">
    <property type="entry name" value="NITRIC OXIDE SYNTHASE-RELATED"/>
    <property type="match status" value="1"/>
</dbReference>
<reference evidence="7" key="1">
    <citation type="journal article" date="2013" name="Nature">
        <title>Draft genome of the wheat A-genome progenitor Triticum urartu.</title>
        <authorList>
            <person name="Ling H.Q."/>
            <person name="Zhao S."/>
            <person name="Liu D."/>
            <person name="Wang J."/>
            <person name="Sun H."/>
            <person name="Zhang C."/>
            <person name="Fan H."/>
            <person name="Li D."/>
            <person name="Dong L."/>
            <person name="Tao Y."/>
            <person name="Gao C."/>
            <person name="Wu H."/>
            <person name="Li Y."/>
            <person name="Cui Y."/>
            <person name="Guo X."/>
            <person name="Zheng S."/>
            <person name="Wang B."/>
            <person name="Yu K."/>
            <person name="Liang Q."/>
            <person name="Yang W."/>
            <person name="Lou X."/>
            <person name="Chen J."/>
            <person name="Feng M."/>
            <person name="Jian J."/>
            <person name="Zhang X."/>
            <person name="Luo G."/>
            <person name="Jiang Y."/>
            <person name="Liu J."/>
            <person name="Wang Z."/>
            <person name="Sha Y."/>
            <person name="Zhang B."/>
            <person name="Wu H."/>
            <person name="Tang D."/>
            <person name="Shen Q."/>
            <person name="Xue P."/>
            <person name="Zou S."/>
            <person name="Wang X."/>
            <person name="Liu X."/>
            <person name="Wang F."/>
            <person name="Yang Y."/>
            <person name="An X."/>
            <person name="Dong Z."/>
            <person name="Zhang K."/>
            <person name="Zhang X."/>
            <person name="Luo M.C."/>
            <person name="Dvorak J."/>
            <person name="Tong Y."/>
            <person name="Wang J."/>
            <person name="Yang H."/>
            <person name="Li Z."/>
            <person name="Wang D."/>
            <person name="Zhang A."/>
            <person name="Wang J."/>
        </authorList>
    </citation>
    <scope>NUCLEOTIDE SEQUENCE</scope>
</reference>
<dbReference type="InterPro" id="IPR039261">
    <property type="entry name" value="FNR_nucleotide-bd"/>
</dbReference>
<dbReference type="Gene3D" id="2.40.30.10">
    <property type="entry name" value="Translation factors"/>
    <property type="match status" value="2"/>
</dbReference>
<evidence type="ECO:0000256" key="2">
    <source>
        <dbReference type="ARBA" id="ARBA00001974"/>
    </source>
</evidence>
<dbReference type="PROSITE" id="PS51384">
    <property type="entry name" value="FAD_FR"/>
    <property type="match status" value="1"/>
</dbReference>
<protein>
    <submittedName>
        <fullName evidence="7">NADPH-dependent diflavin oxidoreductase 1</fullName>
    </submittedName>
</protein>
<dbReference type="AlphaFoldDB" id="M8A4B7"/>
<dbReference type="GO" id="GO:0050660">
    <property type="term" value="F:flavin adenine dinucleotide binding"/>
    <property type="evidence" value="ECO:0007669"/>
    <property type="project" value="TreeGrafter"/>
</dbReference>
<gene>
    <name evidence="7" type="ORF">TRIUR3_28218</name>
</gene>
<keyword evidence="3" id="KW-0285">Flavoprotein</keyword>
<dbReference type="FunFam" id="3.40.50.80:FF:000032">
    <property type="entry name" value="NADPH-dependent diflavin oxidoreductase 1"/>
    <property type="match status" value="1"/>
</dbReference>
<dbReference type="Pfam" id="PF00175">
    <property type="entry name" value="NAD_binding_1"/>
    <property type="match status" value="1"/>
</dbReference>
<accession>M8A4B7</accession>
<organism evidence="7">
    <name type="scientific">Triticum urartu</name>
    <name type="common">Red wild einkorn</name>
    <name type="synonym">Crithodium urartu</name>
    <dbReference type="NCBI Taxonomy" id="4572"/>
    <lineage>
        <taxon>Eukaryota</taxon>
        <taxon>Viridiplantae</taxon>
        <taxon>Streptophyta</taxon>
        <taxon>Embryophyta</taxon>
        <taxon>Tracheophyta</taxon>
        <taxon>Spermatophyta</taxon>
        <taxon>Magnoliopsida</taxon>
        <taxon>Liliopsida</taxon>
        <taxon>Poales</taxon>
        <taxon>Poaceae</taxon>
        <taxon>BOP clade</taxon>
        <taxon>Pooideae</taxon>
        <taxon>Triticodae</taxon>
        <taxon>Triticeae</taxon>
        <taxon>Triticinae</taxon>
        <taxon>Triticum</taxon>
    </lineage>
</organism>
<dbReference type="EMBL" id="KD026240">
    <property type="protein sequence ID" value="EMS66851.1"/>
    <property type="molecule type" value="Genomic_DNA"/>
</dbReference>
<dbReference type="InterPro" id="IPR023173">
    <property type="entry name" value="NADPH_Cyt_P450_Rdtase_alpha"/>
</dbReference>
<dbReference type="SUPFAM" id="SSF52343">
    <property type="entry name" value="Ferredoxin reductase-like, C-terminal NADP-linked domain"/>
    <property type="match status" value="1"/>
</dbReference>
<keyword evidence="6" id="KW-0560">Oxidoreductase</keyword>
<dbReference type="GO" id="GO:0016491">
    <property type="term" value="F:oxidoreductase activity"/>
    <property type="evidence" value="ECO:0007669"/>
    <property type="project" value="UniProtKB-KW"/>
</dbReference>
<dbReference type="InterPro" id="IPR017927">
    <property type="entry name" value="FAD-bd_FR_type"/>
</dbReference>
<comment type="cofactor">
    <cofactor evidence="2">
        <name>FAD</name>
        <dbReference type="ChEBI" id="CHEBI:57692"/>
    </cofactor>
</comment>
<evidence type="ECO:0000256" key="3">
    <source>
        <dbReference type="ARBA" id="ARBA00022630"/>
    </source>
</evidence>
<evidence type="ECO:0000256" key="5">
    <source>
        <dbReference type="ARBA" id="ARBA00022857"/>
    </source>
</evidence>
<dbReference type="Gene3D" id="3.40.50.360">
    <property type="match status" value="1"/>
</dbReference>
<dbReference type="GO" id="GO:0031090">
    <property type="term" value="C:organelle membrane"/>
    <property type="evidence" value="ECO:0007669"/>
    <property type="project" value="UniProtKB-ARBA"/>
</dbReference>
<dbReference type="InterPro" id="IPR003097">
    <property type="entry name" value="CysJ-like_FAD-binding"/>
</dbReference>
<dbReference type="InterPro" id="IPR001433">
    <property type="entry name" value="OxRdtase_FAD/NAD-bd"/>
</dbReference>
<dbReference type="GO" id="GO:0005829">
    <property type="term" value="C:cytosol"/>
    <property type="evidence" value="ECO:0007669"/>
    <property type="project" value="TreeGrafter"/>
</dbReference>
<dbReference type="STRING" id="4572.M8A4B7"/>
<evidence type="ECO:0000313" key="7">
    <source>
        <dbReference type="EMBL" id="EMS66851.1"/>
    </source>
</evidence>
<dbReference type="InterPro" id="IPR001709">
    <property type="entry name" value="Flavoprot_Pyr_Nucl_cyt_Rdtase"/>
</dbReference>
<sequence>MAASSSEPPERLVVLYASQTGNAMDAAERVGREAERGGCLAVDVLSMDCFDPSCLPRERIFGHTLPESLWVRDGWKGYLCRVWARRFNLWEVQYPKILIESARSMSPALKYHNEGEPQFMLQMVTNQCLTKGDSDRDVRHFELEDRYSPISYQVGDALEILPSQNPSAVDAFIKRCNLDPDCYITIMSYFATDTDEKEKLQYLTSPEGRDDLYWYNQKENRTVLEVLQEFPSVHMPFEWLVQLTPPLKRRAFSISSSPLVHPNQIHLTVSIVSWRTPLKRTRHGLCSTWLAGLSPNEVYLRAESIIPCWIHRGSLPHPKPSVPLVLIGPGTGCAPFRAFVEERAAQSVAEPTAPVLFFFGCRNQDNDFLYKDFWLNHAQDQGVLSLEKGGGLFVAFSRDQPQKVYVQDKIREQGARVLNMLCSSEATIYVAGSSTRMPADVTAALEEVLCQQGGVPKNDVWQWVTGLKKNGKFIIETWS</sequence>
<name>M8A4B7_TRIUA</name>
<dbReference type="PRINTS" id="PR00371">
    <property type="entry name" value="FPNCR"/>
</dbReference>
<evidence type="ECO:0000256" key="6">
    <source>
        <dbReference type="ARBA" id="ARBA00023002"/>
    </source>
</evidence>
<dbReference type="Gene3D" id="1.20.990.10">
    <property type="entry name" value="NADPH-cytochrome p450 Reductase, Chain A, domain 3"/>
    <property type="match status" value="2"/>
</dbReference>
<keyword evidence="5" id="KW-0521">NADP</keyword>
<comment type="cofactor">
    <cofactor evidence="1">
        <name>FMN</name>
        <dbReference type="ChEBI" id="CHEBI:58210"/>
    </cofactor>
</comment>